<evidence type="ECO:0000313" key="2">
    <source>
        <dbReference type="EMBL" id="KEO88739.1"/>
    </source>
</evidence>
<feature type="transmembrane region" description="Helical" evidence="1">
    <location>
        <begin position="161"/>
        <end position="178"/>
    </location>
</feature>
<dbReference type="AlphaFoldDB" id="A0A074M5X4"/>
<accession>A0A074M5X4</accession>
<keyword evidence="3" id="KW-1185">Reference proteome</keyword>
<name>A0A074M5X4_ERYLO</name>
<sequence length="230" mass="23804">MTQETPQEAVKNRRPLATRSAGWAKGLAKGLAATGLTPNAISVIGIVFAAAGAWAFASAPYGSQWLWLGGALGIQLRLLANMLDGLVAVEEGKSSATGALYNEAPDRAEDALLLIGAGYAVGLPELGYGATILAFGTAYIRALGGALGFEQDFVGPMAKQHRMFVLTLAAIITFFWPSSVVADFVLTGPAAMIAALWVIVAGAALTCAIRLVRIAGLLKTKDASRRGTGE</sequence>
<keyword evidence="1" id="KW-0472">Membrane</keyword>
<dbReference type="Gene3D" id="1.20.120.1760">
    <property type="match status" value="1"/>
</dbReference>
<gene>
    <name evidence="2" type="ORF">EH31_14965</name>
</gene>
<dbReference type="InterPro" id="IPR043130">
    <property type="entry name" value="CDP-OH_PTrfase_TM_dom"/>
</dbReference>
<dbReference type="RefSeq" id="WP_034961486.1">
    <property type="nucleotide sequence ID" value="NZ_JMIW01000007.1"/>
</dbReference>
<organism evidence="2 3">
    <name type="scientific">Erythrobacter longus</name>
    <dbReference type="NCBI Taxonomy" id="1044"/>
    <lineage>
        <taxon>Bacteria</taxon>
        <taxon>Pseudomonadati</taxon>
        <taxon>Pseudomonadota</taxon>
        <taxon>Alphaproteobacteria</taxon>
        <taxon>Sphingomonadales</taxon>
        <taxon>Erythrobacteraceae</taxon>
        <taxon>Erythrobacter/Porphyrobacter group</taxon>
        <taxon>Erythrobacter</taxon>
    </lineage>
</organism>
<dbReference type="OrthoDB" id="1034332at2"/>
<comment type="caution">
    <text evidence="2">The sequence shown here is derived from an EMBL/GenBank/DDBJ whole genome shotgun (WGS) entry which is preliminary data.</text>
</comment>
<evidence type="ECO:0000313" key="3">
    <source>
        <dbReference type="Proteomes" id="UP000027647"/>
    </source>
</evidence>
<keyword evidence="1" id="KW-1133">Transmembrane helix</keyword>
<feature type="transmembrane region" description="Helical" evidence="1">
    <location>
        <begin position="126"/>
        <end position="149"/>
    </location>
</feature>
<feature type="transmembrane region" description="Helical" evidence="1">
    <location>
        <begin position="40"/>
        <end position="58"/>
    </location>
</feature>
<dbReference type="Proteomes" id="UP000027647">
    <property type="component" value="Unassembled WGS sequence"/>
</dbReference>
<dbReference type="STRING" id="1044.EH31_14965"/>
<evidence type="ECO:0000256" key="1">
    <source>
        <dbReference type="SAM" id="Phobius"/>
    </source>
</evidence>
<dbReference type="eggNOG" id="COG0558">
    <property type="taxonomic scope" value="Bacteria"/>
</dbReference>
<keyword evidence="1" id="KW-0812">Transmembrane</keyword>
<reference evidence="2 3" key="1">
    <citation type="submission" date="2014-04" db="EMBL/GenBank/DDBJ databases">
        <title>A comprehensive comparison of genomes of Erythrobacter spp. strains.</title>
        <authorList>
            <person name="Zheng Q."/>
        </authorList>
    </citation>
    <scope>NUCLEOTIDE SEQUENCE [LARGE SCALE GENOMIC DNA]</scope>
    <source>
        <strain evidence="2 3">DSM 6997</strain>
    </source>
</reference>
<evidence type="ECO:0008006" key="4">
    <source>
        <dbReference type="Google" id="ProtNLM"/>
    </source>
</evidence>
<proteinExistence type="predicted"/>
<dbReference type="EMBL" id="JMIW01000007">
    <property type="protein sequence ID" value="KEO88739.1"/>
    <property type="molecule type" value="Genomic_DNA"/>
</dbReference>
<protein>
    <recommendedName>
        <fullName evidence="4">CDP-diacylglycerol--glycerol-3-phosphate 3-phosphatidyltransferase</fullName>
    </recommendedName>
</protein>
<feature type="transmembrane region" description="Helical" evidence="1">
    <location>
        <begin position="190"/>
        <end position="212"/>
    </location>
</feature>